<organism evidence="8 9">
    <name type="scientific">Penaeus vannamei</name>
    <name type="common">Whiteleg shrimp</name>
    <name type="synonym">Litopenaeus vannamei</name>
    <dbReference type="NCBI Taxonomy" id="6689"/>
    <lineage>
        <taxon>Eukaryota</taxon>
        <taxon>Metazoa</taxon>
        <taxon>Ecdysozoa</taxon>
        <taxon>Arthropoda</taxon>
        <taxon>Crustacea</taxon>
        <taxon>Multicrustacea</taxon>
        <taxon>Malacostraca</taxon>
        <taxon>Eumalacostraca</taxon>
        <taxon>Eucarida</taxon>
        <taxon>Decapoda</taxon>
        <taxon>Dendrobranchiata</taxon>
        <taxon>Penaeoidea</taxon>
        <taxon>Penaeidae</taxon>
        <taxon>Penaeus</taxon>
    </lineage>
</organism>
<comment type="caution">
    <text evidence="8">The sequence shown here is derived from an EMBL/GenBank/DDBJ whole genome shotgun (WGS) entry which is preliminary data.</text>
</comment>
<evidence type="ECO:0000256" key="1">
    <source>
        <dbReference type="ARBA" id="ARBA00004613"/>
    </source>
</evidence>
<gene>
    <name evidence="8" type="ORF">C7M84_020008</name>
</gene>
<keyword evidence="2" id="KW-0964">Secreted</keyword>
<dbReference type="InterPro" id="IPR001254">
    <property type="entry name" value="Trypsin_dom"/>
</dbReference>
<accession>A0A423SD71</accession>
<protein>
    <submittedName>
        <fullName evidence="8">Protease</fullName>
    </submittedName>
</protein>
<proteinExistence type="predicted"/>
<keyword evidence="9" id="KW-1185">Reference proteome</keyword>
<dbReference type="InterPro" id="IPR043504">
    <property type="entry name" value="Peptidase_S1_PA_chymotrypsin"/>
</dbReference>
<keyword evidence="8" id="KW-0645">Protease</keyword>
<evidence type="ECO:0000313" key="9">
    <source>
        <dbReference type="Proteomes" id="UP000283509"/>
    </source>
</evidence>
<feature type="compositionally biased region" description="Basic and acidic residues" evidence="6">
    <location>
        <begin position="85"/>
        <end position="104"/>
    </location>
</feature>
<evidence type="ECO:0000256" key="3">
    <source>
        <dbReference type="ARBA" id="ARBA00022729"/>
    </source>
</evidence>
<dbReference type="InterPro" id="IPR009003">
    <property type="entry name" value="Peptidase_S1_PA"/>
</dbReference>
<keyword evidence="3" id="KW-0732">Signal</keyword>
<name>A0A423SD71_PENVA</name>
<dbReference type="PROSITE" id="PS00135">
    <property type="entry name" value="TRYPSIN_SER"/>
    <property type="match status" value="1"/>
</dbReference>
<dbReference type="PROSITE" id="PS50240">
    <property type="entry name" value="TRYPSIN_DOM"/>
    <property type="match status" value="1"/>
</dbReference>
<dbReference type="OrthoDB" id="5565075at2759"/>
<evidence type="ECO:0000256" key="5">
    <source>
        <dbReference type="ARBA" id="ARBA00023180"/>
    </source>
</evidence>
<comment type="subcellular location">
    <subcellularLocation>
        <location evidence="1">Secreted</location>
    </subcellularLocation>
</comment>
<dbReference type="Gene3D" id="2.40.10.10">
    <property type="entry name" value="Trypsin-like serine proteases"/>
    <property type="match status" value="1"/>
</dbReference>
<dbReference type="AlphaFoldDB" id="A0A423SD71"/>
<keyword evidence="5" id="KW-0325">Glycoprotein</keyword>
<dbReference type="FunFam" id="2.40.10.10:FF:000054">
    <property type="entry name" value="Complement C1r subcomponent"/>
    <property type="match status" value="1"/>
</dbReference>
<dbReference type="PANTHER" id="PTHR24253:SF176">
    <property type="entry name" value="CORIN, ISOFORM B"/>
    <property type="match status" value="1"/>
</dbReference>
<evidence type="ECO:0000256" key="4">
    <source>
        <dbReference type="ARBA" id="ARBA00023157"/>
    </source>
</evidence>
<dbReference type="SMART" id="SM00020">
    <property type="entry name" value="Tryp_SPc"/>
    <property type="match status" value="1"/>
</dbReference>
<reference evidence="8 9" key="2">
    <citation type="submission" date="2019-01" db="EMBL/GenBank/DDBJ databases">
        <title>The decoding of complex shrimp genome reveals the adaptation for benthos swimmer, frequently molting mechanism and breeding impact on genome.</title>
        <authorList>
            <person name="Sun Y."/>
            <person name="Gao Y."/>
            <person name="Yu Y."/>
        </authorList>
    </citation>
    <scope>NUCLEOTIDE SEQUENCE [LARGE SCALE GENOMIC DNA]</scope>
    <source>
        <tissue evidence="8">Muscle</tissue>
    </source>
</reference>
<dbReference type="SMR" id="A0A423SD71"/>
<feature type="region of interest" description="Disordered" evidence="6">
    <location>
        <begin position="55"/>
        <end position="128"/>
    </location>
</feature>
<dbReference type="InterPro" id="IPR033116">
    <property type="entry name" value="TRYPSIN_SER"/>
</dbReference>
<dbReference type="SUPFAM" id="SSF50494">
    <property type="entry name" value="Trypsin-like serine proteases"/>
    <property type="match status" value="1"/>
</dbReference>
<dbReference type="GO" id="GO:0004252">
    <property type="term" value="F:serine-type endopeptidase activity"/>
    <property type="evidence" value="ECO:0007669"/>
    <property type="project" value="InterPro"/>
</dbReference>
<evidence type="ECO:0000313" key="8">
    <source>
        <dbReference type="EMBL" id="ROT62159.1"/>
    </source>
</evidence>
<dbReference type="GO" id="GO:0006508">
    <property type="term" value="P:proteolysis"/>
    <property type="evidence" value="ECO:0007669"/>
    <property type="project" value="UniProtKB-KW"/>
</dbReference>
<dbReference type="Pfam" id="PF00089">
    <property type="entry name" value="Trypsin"/>
    <property type="match status" value="1"/>
</dbReference>
<keyword evidence="8" id="KW-0378">Hydrolase</keyword>
<evidence type="ECO:0000259" key="7">
    <source>
        <dbReference type="PROSITE" id="PS50240"/>
    </source>
</evidence>
<dbReference type="GO" id="GO:0005576">
    <property type="term" value="C:extracellular region"/>
    <property type="evidence" value="ECO:0007669"/>
    <property type="project" value="UniProtKB-SubCell"/>
</dbReference>
<reference evidence="8 9" key="1">
    <citation type="submission" date="2018-04" db="EMBL/GenBank/DDBJ databases">
        <authorList>
            <person name="Zhang X."/>
            <person name="Yuan J."/>
            <person name="Li F."/>
            <person name="Xiang J."/>
        </authorList>
    </citation>
    <scope>NUCLEOTIDE SEQUENCE [LARGE SCALE GENOMIC DNA]</scope>
    <source>
        <tissue evidence="8">Muscle</tissue>
    </source>
</reference>
<sequence length="266" mass="29936">MVVTGEKSRVESLRFLLWSQSPANQKERNQPALRQQIQQGVMEALEPKATITNSLARQDRALGGNGKTSSKSWQNGDGKKRRGRREREKRTANDRERDGTEEKRRFTHSSTKRKKKHGRLRPRLRQRLQQPDFEWQPRVCLALEKGTRLGGGAVATGRGHASFGGRYVYILREVELDLISVSECKTKATLPPDSSKVVCALTPYKDTCQGDSGGPLVVRASEERWVQVGIVSFGLECARMSAYLDWIAGNTDLTDYDSAGLRFIIF</sequence>
<dbReference type="STRING" id="6689.A0A423SD71"/>
<dbReference type="Proteomes" id="UP000283509">
    <property type="component" value="Unassembled WGS sequence"/>
</dbReference>
<keyword evidence="4" id="KW-1015">Disulfide bond</keyword>
<feature type="compositionally biased region" description="Basic residues" evidence="6">
    <location>
        <begin position="105"/>
        <end position="126"/>
    </location>
</feature>
<dbReference type="PANTHER" id="PTHR24253">
    <property type="entry name" value="TRANSMEMBRANE PROTEASE SERINE"/>
    <property type="match status" value="1"/>
</dbReference>
<evidence type="ECO:0000256" key="2">
    <source>
        <dbReference type="ARBA" id="ARBA00022525"/>
    </source>
</evidence>
<evidence type="ECO:0000256" key="6">
    <source>
        <dbReference type="SAM" id="MobiDB-lite"/>
    </source>
</evidence>
<dbReference type="EMBL" id="QCYY01003799">
    <property type="protein sequence ID" value="ROT62159.1"/>
    <property type="molecule type" value="Genomic_DNA"/>
</dbReference>
<feature type="domain" description="Peptidase S1" evidence="7">
    <location>
        <begin position="127"/>
        <end position="252"/>
    </location>
</feature>